<dbReference type="RefSeq" id="WP_003721299.1">
    <property type="nucleotide sequence ID" value="NC_017544.1"/>
</dbReference>
<evidence type="ECO:0000256" key="1">
    <source>
        <dbReference type="ARBA" id="ARBA00023125"/>
    </source>
</evidence>
<reference evidence="4" key="1">
    <citation type="submission" date="2010-04" db="EMBL/GenBank/DDBJ databases">
        <title>The genome sequence of Listeria monocytogenes strain 10403S.</title>
        <authorList>
            <consortium name="The Broad Institute Genome Sequencing Platform"/>
            <consortium name="The Broad Institute Genome Sequencing Center for Infectious Disease."/>
            <person name="Borowsky M."/>
            <person name="Borodovsky M."/>
            <person name="Young S.K."/>
            <person name="Zeng Q."/>
            <person name="Koehrsen M."/>
            <person name="Fitzgerald M."/>
            <person name="Wiedmann M."/>
            <person name="Swaminathan B."/>
            <person name="Lauer P."/>
            <person name="Portnoy D."/>
            <person name="Cossart P."/>
            <person name="Buchrieser C."/>
            <person name="Higgins D."/>
            <person name="Abouelleil A."/>
            <person name="Alvarado L."/>
            <person name="Arachchi H.M."/>
            <person name="Berlin A."/>
            <person name="Borenstein D."/>
            <person name="Brown A."/>
            <person name="Chapman S.B."/>
            <person name="Chen Z."/>
            <person name="Dunbar C.D."/>
            <person name="Engels R."/>
            <person name="Freedman E."/>
            <person name="Gearin G."/>
            <person name="Gellesch M."/>
            <person name="Goldberg J."/>
            <person name="Griggs A."/>
            <person name="Gujja S."/>
            <person name="Heilman E."/>
            <person name="Heiman D."/>
            <person name="Howarth C."/>
            <person name="Jen D."/>
            <person name="Larson L."/>
            <person name="Lui A."/>
            <person name="MacDonald J."/>
            <person name="Mehta T."/>
            <person name="Montmayeur A."/>
            <person name="Neiman D."/>
            <person name="Park D."/>
            <person name="Pearson M."/>
            <person name="Priest M."/>
            <person name="Richards J."/>
            <person name="Roberts A."/>
            <person name="Saif S."/>
            <person name="Shea T."/>
            <person name="Shenoy N."/>
            <person name="Sisk P."/>
            <person name="Stolte C."/>
            <person name="Sykes S."/>
            <person name="Walk T."/>
            <person name="White J."/>
            <person name="Yandava C."/>
            <person name="Haas B."/>
            <person name="Nusbaum C."/>
            <person name="Birren B."/>
        </authorList>
    </citation>
    <scope>NUCLEOTIDE SEQUENCE [LARGE SCALE GENOMIC DNA]</scope>
    <source>
        <strain evidence="4">10403S</strain>
    </source>
</reference>
<dbReference type="EMBL" id="CP002002">
    <property type="protein sequence ID" value="AEO05514.1"/>
    <property type="molecule type" value="Genomic_DNA"/>
</dbReference>
<evidence type="ECO:0000313" key="3">
    <source>
        <dbReference type="EMBL" id="AEO05514.1"/>
    </source>
</evidence>
<dbReference type="GO" id="GO:0003700">
    <property type="term" value="F:DNA-binding transcription factor activity"/>
    <property type="evidence" value="ECO:0007669"/>
    <property type="project" value="InterPro"/>
</dbReference>
<dbReference type="InterPro" id="IPR039422">
    <property type="entry name" value="MarR/SlyA-like"/>
</dbReference>
<dbReference type="InterPro" id="IPR036390">
    <property type="entry name" value="WH_DNA-bd_sf"/>
</dbReference>
<dbReference type="PROSITE" id="PS50995">
    <property type="entry name" value="HTH_MARR_2"/>
    <property type="match status" value="1"/>
</dbReference>
<dbReference type="InterPro" id="IPR000835">
    <property type="entry name" value="HTH_MarR-typ"/>
</dbReference>
<dbReference type="KEGG" id="lmt:LMRG_00194"/>
<dbReference type="AlphaFoldDB" id="A0A0H3GE45"/>
<proteinExistence type="predicted"/>
<dbReference type="GO" id="GO:0003677">
    <property type="term" value="F:DNA binding"/>
    <property type="evidence" value="ECO:0007669"/>
    <property type="project" value="UniProtKB-KW"/>
</dbReference>
<feature type="domain" description="HTH marR-type" evidence="2">
    <location>
        <begin position="1"/>
        <end position="139"/>
    </location>
</feature>
<dbReference type="Pfam" id="PF12802">
    <property type="entry name" value="MarR_2"/>
    <property type="match status" value="1"/>
</dbReference>
<keyword evidence="1" id="KW-0238">DNA-binding</keyword>
<accession>A0A0H3GE45</accession>
<evidence type="ECO:0000313" key="4">
    <source>
        <dbReference type="Proteomes" id="UP000001288"/>
    </source>
</evidence>
<dbReference type="Gene3D" id="1.10.10.10">
    <property type="entry name" value="Winged helix-like DNA-binding domain superfamily/Winged helix DNA-binding domain"/>
    <property type="match status" value="1"/>
</dbReference>
<organism evidence="3 4">
    <name type="scientific">Listeria monocytogenes serotype 1/2a (strain 10403S)</name>
    <dbReference type="NCBI Taxonomy" id="393133"/>
    <lineage>
        <taxon>Bacteria</taxon>
        <taxon>Bacillati</taxon>
        <taxon>Bacillota</taxon>
        <taxon>Bacilli</taxon>
        <taxon>Bacillales</taxon>
        <taxon>Listeriaceae</taxon>
        <taxon>Listeria</taxon>
    </lineage>
</organism>
<protein>
    <recommendedName>
        <fullName evidence="2">HTH marR-type domain-containing protein</fullName>
    </recommendedName>
</protein>
<dbReference type="SMART" id="SM00347">
    <property type="entry name" value="HTH_MARR"/>
    <property type="match status" value="1"/>
</dbReference>
<name>A0A0H3GE45_LISM4</name>
<dbReference type="Proteomes" id="UP000001288">
    <property type="component" value="Chromosome"/>
</dbReference>
<dbReference type="InterPro" id="IPR036388">
    <property type="entry name" value="WH-like_DNA-bd_sf"/>
</dbReference>
<dbReference type="PANTHER" id="PTHR33164">
    <property type="entry name" value="TRANSCRIPTIONAL REGULATOR, MARR FAMILY"/>
    <property type="match status" value="1"/>
</dbReference>
<sequence>MNNEQNMNQQIALFYFGYKAFTETADLIIAKHSLKRLHHRILFFTARMPGLTINELLTFLEISKQALHQPLAELKERELLTIEQGRRDKRQRCIFLTSAGKELENELGDAQRKQMSEIFTNSADTDGMHFTEVMEGYAKNRPGAAFIKDFKE</sequence>
<evidence type="ECO:0000259" key="2">
    <source>
        <dbReference type="PROSITE" id="PS50995"/>
    </source>
</evidence>
<gene>
    <name evidence="3" type="ordered locus">LMRG_00194</name>
</gene>
<dbReference type="HOGENOM" id="CLU_102087_2_0_9"/>
<dbReference type="SUPFAM" id="SSF46785">
    <property type="entry name" value="Winged helix' DNA-binding domain"/>
    <property type="match status" value="1"/>
</dbReference>
<dbReference type="GO" id="GO:0006950">
    <property type="term" value="P:response to stress"/>
    <property type="evidence" value="ECO:0007669"/>
    <property type="project" value="TreeGrafter"/>
</dbReference>
<dbReference type="PANTHER" id="PTHR33164:SF44">
    <property type="entry name" value="TRANSCRIPTIONAL REGULATORY PROTEIN"/>
    <property type="match status" value="1"/>
</dbReference>